<evidence type="ECO:0000256" key="1">
    <source>
        <dbReference type="ARBA" id="ARBA00022723"/>
    </source>
</evidence>
<evidence type="ECO:0000313" key="7">
    <source>
        <dbReference type="Proteomes" id="UP000053370"/>
    </source>
</evidence>
<dbReference type="Pfam" id="PF00330">
    <property type="entry name" value="Aconitase"/>
    <property type="match status" value="1"/>
</dbReference>
<dbReference type="Pfam" id="PF00694">
    <property type="entry name" value="Aconitase_C"/>
    <property type="match status" value="1"/>
</dbReference>
<dbReference type="InterPro" id="IPR001030">
    <property type="entry name" value="Acoase/IPM_deHydtase_lsu_aba"/>
</dbReference>
<dbReference type="GO" id="GO:0046872">
    <property type="term" value="F:metal ion binding"/>
    <property type="evidence" value="ECO:0007669"/>
    <property type="project" value="UniProtKB-KW"/>
</dbReference>
<evidence type="ECO:0000313" key="6">
    <source>
        <dbReference type="EMBL" id="GAP41199.1"/>
    </source>
</evidence>
<reference evidence="6" key="1">
    <citation type="journal article" date="2015" name="Genome Announc.">
        <title>Draft Genome Sequence of Anaerolineae Strain TC1, a Novel Isolate from a Methanogenic Wastewater Treatment System.</title>
        <authorList>
            <person name="Matsuura N."/>
            <person name="Tourlousse D.M."/>
            <person name="Sun L."/>
            <person name="Toyonaga M."/>
            <person name="Kuroda K."/>
            <person name="Ohashi A."/>
            <person name="Cruz R."/>
            <person name="Yamaguchi T."/>
            <person name="Sekiguchi Y."/>
        </authorList>
    </citation>
    <scope>NUCLEOTIDE SEQUENCE [LARGE SCALE GENOMIC DNA]</scope>
    <source>
        <strain evidence="6">TC1</strain>
    </source>
</reference>
<proteinExistence type="predicted"/>
<dbReference type="PANTHER" id="PTHR43160:SF3">
    <property type="entry name" value="ACONITATE HYDRATASE, MITOCHONDRIAL"/>
    <property type="match status" value="1"/>
</dbReference>
<dbReference type="Gene3D" id="3.20.19.10">
    <property type="entry name" value="Aconitase, domain 4"/>
    <property type="match status" value="1"/>
</dbReference>
<dbReference type="Proteomes" id="UP000053370">
    <property type="component" value="Unassembled WGS sequence"/>
</dbReference>
<keyword evidence="2" id="KW-0408">Iron</keyword>
<keyword evidence="1" id="KW-0479">Metal-binding</keyword>
<feature type="domain" description="Aconitase A/isopropylmalate dehydratase small subunit swivel" evidence="5">
    <location>
        <begin position="647"/>
        <end position="698"/>
    </location>
</feature>
<dbReference type="InterPro" id="IPR015931">
    <property type="entry name" value="Acnase/IPM_dHydase_lsu_aba_1/3"/>
</dbReference>
<accession>A0A0S7BXZ2</accession>
<dbReference type="NCBIfam" id="NF008503">
    <property type="entry name" value="PRK11413.1"/>
    <property type="match status" value="1"/>
</dbReference>
<keyword evidence="3" id="KW-0411">Iron-sulfur</keyword>
<dbReference type="InterPro" id="IPR050926">
    <property type="entry name" value="Aconitase/IPM_isomerase"/>
</dbReference>
<dbReference type="GO" id="GO:0003994">
    <property type="term" value="F:aconitate hydratase activity"/>
    <property type="evidence" value="ECO:0007669"/>
    <property type="project" value="TreeGrafter"/>
</dbReference>
<dbReference type="InterPro" id="IPR015928">
    <property type="entry name" value="Aconitase/3IPM_dehydase_swvl"/>
</dbReference>
<dbReference type="RefSeq" id="WP_062281939.1">
    <property type="nucleotide sequence ID" value="NZ_DF968181.1"/>
</dbReference>
<dbReference type="EMBL" id="DF968181">
    <property type="protein sequence ID" value="GAP41199.1"/>
    <property type="molecule type" value="Genomic_DNA"/>
</dbReference>
<dbReference type="AlphaFoldDB" id="A0A0S7BXZ2"/>
<sequence length="775" mass="84824">MIECIDKGFYYSEGTQIIDAQSISEAEISALKRRNGLPENKNLRENTMTYQIMMAHNLSAVPGKMRIKFDALISHDITYVGIIQSARVGGLTKFPVPYALTNCHNSLCAVGGTINEDDHVYGLSAARKFGGIYVPANQAVIHQYAREMMTGCGKMLLGSDSHTRYGAMGTMGIGEGGPELVKQLLSNTYDIDNPPVVMVYLENEPKNGVGPHDVALALVKAVFGNGFVKNKVLEFVGPGIKKLPMDFRIGIDVMTTETACLSSIWEIDEEVEAYYETHARPEAYQPLHPGSLAFYDSMIRIDLSEIEPMIALPFHPSNAYSIHELLENPGDILRSVEIESAKNFGDNLQLKLTNKVQGNHILTDQGIIAGCSGGMFDNICAAADILDHSSSSERFDGIGNSYFSLSVYPSSMPVSAALMENGVLLRLQKAGVVTKMAFCGPCFGAGDVPANHALSIRHTTRNFPNREGSKPDQGQITGVALMDARSIAATAANGGFLTAATDLEIPLQKMKYHFDKGIYQKRVYFGFDKPIATESLRMGPNITDWPTIYPLAENLLLVLTAVIKDAVTTTDELIPSGETSSYRSNPQKLAEFALSRRVPSYVRDSKRVQQLELNRLAGNPPEEILAVLRLVTENPDQAISKTAIGSVIFANKPGDGSAREQAASSQKVLGGYANIAREYATKRYRSNCINWGILPFTIGSEVEFDYKSGDMIYVPNIREAIQNGVEKIPAKIITQTDIQEIILYCSGLTVDERQIILDGCLMNFYASKKDLASEK</sequence>
<name>A0A0S7BXZ2_9CHLR</name>
<evidence type="ECO:0000259" key="5">
    <source>
        <dbReference type="Pfam" id="PF00694"/>
    </source>
</evidence>
<feature type="domain" description="Aconitase/3-isopropylmalate dehydratase large subunit alpha/beta/alpha" evidence="4">
    <location>
        <begin position="52"/>
        <end position="488"/>
    </location>
</feature>
<gene>
    <name evidence="6" type="ORF">ATC1_131183</name>
</gene>
<dbReference type="SUPFAM" id="SSF52016">
    <property type="entry name" value="LeuD/IlvD-like"/>
    <property type="match status" value="1"/>
</dbReference>
<dbReference type="GO" id="GO:0005829">
    <property type="term" value="C:cytosol"/>
    <property type="evidence" value="ECO:0007669"/>
    <property type="project" value="TreeGrafter"/>
</dbReference>
<dbReference type="GO" id="GO:0006099">
    <property type="term" value="P:tricarboxylic acid cycle"/>
    <property type="evidence" value="ECO:0007669"/>
    <property type="project" value="TreeGrafter"/>
</dbReference>
<evidence type="ECO:0000256" key="2">
    <source>
        <dbReference type="ARBA" id="ARBA00023004"/>
    </source>
</evidence>
<dbReference type="GO" id="GO:0051539">
    <property type="term" value="F:4 iron, 4 sulfur cluster binding"/>
    <property type="evidence" value="ECO:0007669"/>
    <property type="project" value="TreeGrafter"/>
</dbReference>
<dbReference type="PATRIC" id="fig|1678840.3.peg.2621"/>
<protein>
    <submittedName>
        <fullName evidence="6">Aconitase A</fullName>
    </submittedName>
</protein>
<dbReference type="OrthoDB" id="9764318at2"/>
<keyword evidence="7" id="KW-1185">Reference proteome</keyword>
<dbReference type="SUPFAM" id="SSF53732">
    <property type="entry name" value="Aconitase iron-sulfur domain"/>
    <property type="match status" value="1"/>
</dbReference>
<dbReference type="InterPro" id="IPR036008">
    <property type="entry name" value="Aconitase_4Fe-4S_dom"/>
</dbReference>
<dbReference type="STRING" id="1678840.ATC1_131183"/>
<organism evidence="6">
    <name type="scientific">Flexilinea flocculi</name>
    <dbReference type="NCBI Taxonomy" id="1678840"/>
    <lineage>
        <taxon>Bacteria</taxon>
        <taxon>Bacillati</taxon>
        <taxon>Chloroflexota</taxon>
        <taxon>Anaerolineae</taxon>
        <taxon>Anaerolineales</taxon>
        <taxon>Anaerolineaceae</taxon>
        <taxon>Flexilinea</taxon>
    </lineage>
</organism>
<dbReference type="PANTHER" id="PTHR43160">
    <property type="entry name" value="ACONITATE HYDRATASE B"/>
    <property type="match status" value="1"/>
</dbReference>
<evidence type="ECO:0000259" key="4">
    <source>
        <dbReference type="Pfam" id="PF00330"/>
    </source>
</evidence>
<evidence type="ECO:0000256" key="3">
    <source>
        <dbReference type="ARBA" id="ARBA00023014"/>
    </source>
</evidence>
<dbReference type="Gene3D" id="3.30.499.10">
    <property type="entry name" value="Aconitase, domain 3"/>
    <property type="match status" value="2"/>
</dbReference>
<dbReference type="InterPro" id="IPR000573">
    <property type="entry name" value="AconitaseA/IPMdHydase_ssu_swvl"/>
</dbReference>